<comment type="caution">
    <text evidence="2">The sequence shown here is derived from an EMBL/GenBank/DDBJ whole genome shotgun (WGS) entry which is preliminary data.</text>
</comment>
<dbReference type="EMBL" id="JAPQKO010000005">
    <property type="protein sequence ID" value="KAJ5161631.1"/>
    <property type="molecule type" value="Genomic_DNA"/>
</dbReference>
<reference evidence="2" key="2">
    <citation type="journal article" date="2023" name="IMA Fungus">
        <title>Comparative genomic study of the Penicillium genus elucidates a diverse pangenome and 15 lateral gene transfer events.</title>
        <authorList>
            <person name="Petersen C."/>
            <person name="Sorensen T."/>
            <person name="Nielsen M.R."/>
            <person name="Sondergaard T.E."/>
            <person name="Sorensen J.L."/>
            <person name="Fitzpatrick D.A."/>
            <person name="Frisvad J.C."/>
            <person name="Nielsen K.L."/>
        </authorList>
    </citation>
    <scope>NUCLEOTIDE SEQUENCE</scope>
    <source>
        <strain evidence="2">IBT 21917</strain>
    </source>
</reference>
<feature type="region of interest" description="Disordered" evidence="1">
    <location>
        <begin position="13"/>
        <end position="46"/>
    </location>
</feature>
<protein>
    <submittedName>
        <fullName evidence="2">Uncharacterized protein</fullName>
    </submittedName>
</protein>
<dbReference type="Proteomes" id="UP001146351">
    <property type="component" value="Unassembled WGS sequence"/>
</dbReference>
<sequence length="84" mass="8940">MRVQSMSNACNDATFLHAPDGAKNSEWGSNTHTPGRSSNLYESPSLTVPGKAPTCGWIHDPPIQTESKVGGKPKGVAKIVVEHQ</sequence>
<evidence type="ECO:0000256" key="1">
    <source>
        <dbReference type="SAM" id="MobiDB-lite"/>
    </source>
</evidence>
<organism evidence="2 3">
    <name type="scientific">Penicillium capsulatum</name>
    <dbReference type="NCBI Taxonomy" id="69766"/>
    <lineage>
        <taxon>Eukaryota</taxon>
        <taxon>Fungi</taxon>
        <taxon>Dikarya</taxon>
        <taxon>Ascomycota</taxon>
        <taxon>Pezizomycotina</taxon>
        <taxon>Eurotiomycetes</taxon>
        <taxon>Eurotiomycetidae</taxon>
        <taxon>Eurotiales</taxon>
        <taxon>Aspergillaceae</taxon>
        <taxon>Penicillium</taxon>
    </lineage>
</organism>
<gene>
    <name evidence="2" type="ORF">N7492_007023</name>
</gene>
<keyword evidence="3" id="KW-1185">Reference proteome</keyword>
<name>A0A9W9I1I2_9EURO</name>
<reference evidence="2" key="1">
    <citation type="submission" date="2022-11" db="EMBL/GenBank/DDBJ databases">
        <authorList>
            <person name="Petersen C."/>
        </authorList>
    </citation>
    <scope>NUCLEOTIDE SEQUENCE</scope>
    <source>
        <strain evidence="2">IBT 21917</strain>
    </source>
</reference>
<proteinExistence type="predicted"/>
<dbReference type="AlphaFoldDB" id="A0A9W9I1I2"/>
<evidence type="ECO:0000313" key="3">
    <source>
        <dbReference type="Proteomes" id="UP001146351"/>
    </source>
</evidence>
<accession>A0A9W9I1I2</accession>
<feature type="compositionally biased region" description="Polar residues" evidence="1">
    <location>
        <begin position="26"/>
        <end position="46"/>
    </location>
</feature>
<evidence type="ECO:0000313" key="2">
    <source>
        <dbReference type="EMBL" id="KAJ5161631.1"/>
    </source>
</evidence>